<accession>A0A3G9GPY1</accession>
<keyword evidence="3" id="KW-0732">Signal</keyword>
<evidence type="ECO:0000313" key="7">
    <source>
        <dbReference type="EMBL" id="MTU03703.1"/>
    </source>
</evidence>
<comment type="caution">
    <text evidence="5">The sequence shown here is derived from an EMBL/GenBank/DDBJ whole genome shotgun (WGS) entry which is preliminary data.</text>
</comment>
<protein>
    <submittedName>
        <fullName evidence="5">Cell envelope-like function transcriptional attenuator common domain protein</fullName>
    </submittedName>
    <submittedName>
        <fullName evidence="6">LytR family transcriptional regulator</fullName>
    </submittedName>
</protein>
<dbReference type="EMBL" id="WNBM01000002">
    <property type="protein sequence ID" value="MTT75641.1"/>
    <property type="molecule type" value="Genomic_DNA"/>
</dbReference>
<evidence type="ECO:0000259" key="4">
    <source>
        <dbReference type="Pfam" id="PF03816"/>
    </source>
</evidence>
<keyword evidence="8" id="KW-1185">Reference proteome</keyword>
<dbReference type="Gene3D" id="3.40.630.190">
    <property type="entry name" value="LCP protein"/>
    <property type="match status" value="1"/>
</dbReference>
<dbReference type="Proteomes" id="UP000443070">
    <property type="component" value="Unassembled WGS sequence"/>
</dbReference>
<evidence type="ECO:0000313" key="8">
    <source>
        <dbReference type="Proteomes" id="UP000443070"/>
    </source>
</evidence>
<feature type="region of interest" description="Disordered" evidence="2">
    <location>
        <begin position="326"/>
        <end position="398"/>
    </location>
</feature>
<dbReference type="Pfam" id="PF03816">
    <property type="entry name" value="LytR_cpsA_psr"/>
    <property type="match status" value="1"/>
</dbReference>
<comment type="similarity">
    <text evidence="1">Belongs to the LytR/CpsA/Psr (LCP) family.</text>
</comment>
<accession>R6I6E6</accession>
<dbReference type="InterPro" id="IPR004474">
    <property type="entry name" value="LytR_CpsA_psr"/>
</dbReference>
<proteinExistence type="inferred from homology"/>
<evidence type="ECO:0000256" key="2">
    <source>
        <dbReference type="SAM" id="MobiDB-lite"/>
    </source>
</evidence>
<gene>
    <name evidence="5" type="ORF">BN533_02130</name>
    <name evidence="6" type="ORF">GMD11_05070</name>
    <name evidence="7" type="ORF">GMD18_04715</name>
</gene>
<evidence type="ECO:0000313" key="6">
    <source>
        <dbReference type="EMBL" id="MTT75641.1"/>
    </source>
</evidence>
<evidence type="ECO:0000256" key="1">
    <source>
        <dbReference type="ARBA" id="ARBA00006068"/>
    </source>
</evidence>
<reference evidence="5" key="1">
    <citation type="submission" date="2012-11" db="EMBL/GenBank/DDBJ databases">
        <title>Dependencies among metagenomic species, viruses, plasmids and units of genetic variation.</title>
        <authorList>
            <person name="Nielsen H.B."/>
            <person name="Almeida M."/>
            <person name="Juncker A.S."/>
            <person name="Rasmussen S."/>
            <person name="Li J."/>
            <person name="Sunagawa S."/>
            <person name="Plichta D."/>
            <person name="Gautier L."/>
            <person name="Le Chatelier E."/>
            <person name="Peletier E."/>
            <person name="Bonde I."/>
            <person name="Nielsen T."/>
            <person name="Manichanh C."/>
            <person name="Arumugam M."/>
            <person name="Batto J."/>
            <person name="Santos M.B.Q.D."/>
            <person name="Blom N."/>
            <person name="Borruel N."/>
            <person name="Burgdorf K.S."/>
            <person name="Boumezbeur F."/>
            <person name="Casellas F."/>
            <person name="Dore J."/>
            <person name="Guarner F."/>
            <person name="Hansen T."/>
            <person name="Hildebrand F."/>
            <person name="Kaas R.S."/>
            <person name="Kennedy S."/>
            <person name="Kristiansen K."/>
            <person name="Kultima J.R."/>
            <person name="Leonard P."/>
            <person name="Levenez F."/>
            <person name="Lund O."/>
            <person name="Moumen B."/>
            <person name="Le Paslier D."/>
            <person name="Pons N."/>
            <person name="Pedersen O."/>
            <person name="Prifti E."/>
            <person name="Qin J."/>
            <person name="Raes J."/>
            <person name="Tap J."/>
            <person name="Tims S."/>
            <person name="Ussery D.W."/>
            <person name="Yamada T."/>
            <person name="MetaHit consortium"/>
            <person name="Renault P."/>
            <person name="Sicheritz-Ponten T."/>
            <person name="Bork P."/>
            <person name="Wang J."/>
            <person name="Brunak S."/>
            <person name="Ehrlich S.D."/>
        </authorList>
    </citation>
    <scope>NUCLEOTIDE SEQUENCE [LARGE SCALE GENOMIC DNA]</scope>
</reference>
<feature type="compositionally biased region" description="Basic and acidic residues" evidence="2">
    <location>
        <begin position="326"/>
        <end position="357"/>
    </location>
</feature>
<dbReference type="RefSeq" id="WP_021719029.1">
    <property type="nucleotide sequence ID" value="NZ_AP019004.1"/>
</dbReference>
<dbReference type="OrthoDB" id="27330at2"/>
<name>A0A3G9GPY1_9FIRM</name>
<sequence length="482" mass="53610">MKKLILLIVAAIAAASYLVYAYMNGDPMFGTLAKTMDDLPRNERLGSKRNIVVLGVDGREKDDDPGRSDTLFVVMFDPKSKNVSLLSIPRDTRVRIPGHGWDKINHAYAFGGHKLTQQTTEELLGIQVNNYVMVDFSGFESLVDAIGGIDIDVEKDMYYYDDWDDFLIDLPAGQQHLDGKKAIQYVRYRDEEGDIGRIKRQQKFMMAVYEKIASAQILTKMPGLVSEIMKMVKTDLPVSDMLAMGGALHGMMKEQGGLQMATVPGTPEYIDEISYWIPDITDLREQMVDMQGAQMTERYRQGAEKMEAEYKRNLITAQEKEKQKAAEEKIKADEQTEKKIKEDTKEKNKEKADAEKKAKAKKSKSGEELGPAEKDGQQLTEPPKAVKPPAKESSRNTVSVKVVDCSGKGAGSDAAARLAAMGFEVIDGGSDPERDQTTVVSTTSNGRVVSRLSAVPFPYTLRILRADDASYDAVIFIGKDYQ</sequence>
<dbReference type="EMBL" id="WNBW01000002">
    <property type="protein sequence ID" value="MTU03703.1"/>
    <property type="molecule type" value="Genomic_DNA"/>
</dbReference>
<evidence type="ECO:0000313" key="9">
    <source>
        <dbReference type="Proteomes" id="UP000484547"/>
    </source>
</evidence>
<dbReference type="NCBIfam" id="TIGR00350">
    <property type="entry name" value="lytR_cpsA_psr"/>
    <property type="match status" value="1"/>
</dbReference>
<dbReference type="AlphaFoldDB" id="A0A3G9GPY1"/>
<evidence type="ECO:0000313" key="5">
    <source>
        <dbReference type="EMBL" id="CDB44910.1"/>
    </source>
</evidence>
<reference evidence="8 9" key="2">
    <citation type="journal article" date="2019" name="Nat. Med.">
        <title>A library of human gut bacterial isolates paired with longitudinal multiomics data enables mechanistic microbiome research.</title>
        <authorList>
            <person name="Poyet M."/>
            <person name="Groussin M."/>
            <person name="Gibbons S.M."/>
            <person name="Avila-Pacheco J."/>
            <person name="Jiang X."/>
            <person name="Kearney S.M."/>
            <person name="Perrotta A.R."/>
            <person name="Berdy B."/>
            <person name="Zhao S."/>
            <person name="Lieberman T.D."/>
            <person name="Swanson P.K."/>
            <person name="Smith M."/>
            <person name="Roesemann S."/>
            <person name="Alexander J.E."/>
            <person name="Rich S.A."/>
            <person name="Livny J."/>
            <person name="Vlamakis H."/>
            <person name="Clish C."/>
            <person name="Bullock K."/>
            <person name="Deik A."/>
            <person name="Scott J."/>
            <person name="Pierce K.A."/>
            <person name="Xavier R.J."/>
            <person name="Alm E.J."/>
        </authorList>
    </citation>
    <scope>NUCLEOTIDE SEQUENCE [LARGE SCALE GENOMIC DNA]</scope>
    <source>
        <strain evidence="6 9">BIOML-A13</strain>
        <strain evidence="7 8">BIOML-A3</strain>
    </source>
</reference>
<dbReference type="EMBL" id="CBDS010000004">
    <property type="protein sequence ID" value="CDB44910.1"/>
    <property type="molecule type" value="Genomic_DNA"/>
</dbReference>
<feature type="domain" description="Cell envelope-related transcriptional attenuator" evidence="4">
    <location>
        <begin position="67"/>
        <end position="213"/>
    </location>
</feature>
<organism evidence="5">
    <name type="scientific">Phascolarctobacterium faecium</name>
    <dbReference type="NCBI Taxonomy" id="33025"/>
    <lineage>
        <taxon>Bacteria</taxon>
        <taxon>Bacillati</taxon>
        <taxon>Bacillota</taxon>
        <taxon>Negativicutes</taxon>
        <taxon>Acidaminococcales</taxon>
        <taxon>Acidaminococcaceae</taxon>
        <taxon>Phascolarctobacterium</taxon>
    </lineage>
</organism>
<feature type="compositionally biased region" description="Basic and acidic residues" evidence="2">
    <location>
        <begin position="364"/>
        <end position="376"/>
    </location>
</feature>
<feature type="chain" id="PRO_5044594269" evidence="3">
    <location>
        <begin position="22"/>
        <end position="482"/>
    </location>
</feature>
<dbReference type="InterPro" id="IPR050922">
    <property type="entry name" value="LytR/CpsA/Psr_CW_biosynth"/>
</dbReference>
<evidence type="ECO:0000256" key="3">
    <source>
        <dbReference type="SAM" id="SignalP"/>
    </source>
</evidence>
<dbReference type="PANTHER" id="PTHR33392:SF6">
    <property type="entry name" value="POLYISOPRENYL-TEICHOIC ACID--PEPTIDOGLYCAN TEICHOIC ACID TRANSFERASE TAGU"/>
    <property type="match status" value="1"/>
</dbReference>
<dbReference type="PANTHER" id="PTHR33392">
    <property type="entry name" value="POLYISOPRENYL-TEICHOIC ACID--PEPTIDOGLYCAN TEICHOIC ACID TRANSFERASE TAGU"/>
    <property type="match status" value="1"/>
</dbReference>
<dbReference type="GeneID" id="49405859"/>
<dbReference type="Proteomes" id="UP000484547">
    <property type="component" value="Unassembled WGS sequence"/>
</dbReference>
<feature type="signal peptide" evidence="3">
    <location>
        <begin position="1"/>
        <end position="21"/>
    </location>
</feature>